<dbReference type="InterPro" id="IPR052929">
    <property type="entry name" value="RNase_H-like_EbsB-rel"/>
</dbReference>
<keyword evidence="3" id="KW-1185">Reference proteome</keyword>
<sequence length="200" mass="22769">MCGCYEVPVRETVEHLFLQGKTTSTVWAYFSKAAGLLGPWIQVKQVIRKRWDTHGNPRQKRVYQAIPNVNLWFLWRMRNTLLRGGAYTIKKVIWDISNTIKNFIEMKFKCTIIPNTWPQMVALLEVYRPVFQTQVVRWLMPPVGWWKCNTDGASRGNPGPSAAAFCIRNSTGDLVGAKGVKIQDSTSIVAEAIVVREGLQ</sequence>
<dbReference type="GO" id="GO:0004523">
    <property type="term" value="F:RNA-DNA hybrid ribonuclease activity"/>
    <property type="evidence" value="ECO:0007669"/>
    <property type="project" value="InterPro"/>
</dbReference>
<gene>
    <name evidence="2" type="ORF">MTR67_022565</name>
</gene>
<reference evidence="2" key="1">
    <citation type="submission" date="2023-08" db="EMBL/GenBank/DDBJ databases">
        <title>A de novo genome assembly of Solanum verrucosum Schlechtendal, a Mexican diploid species geographically isolated from the other diploid A-genome species in potato relatives.</title>
        <authorList>
            <person name="Hosaka K."/>
        </authorList>
    </citation>
    <scope>NUCLEOTIDE SEQUENCE</scope>
    <source>
        <tissue evidence="2">Young leaves</tissue>
    </source>
</reference>
<dbReference type="InterPro" id="IPR012337">
    <property type="entry name" value="RNaseH-like_sf"/>
</dbReference>
<dbReference type="AlphaFoldDB" id="A0AAF0QUW5"/>
<dbReference type="Proteomes" id="UP001234989">
    <property type="component" value="Chromosome 5"/>
</dbReference>
<proteinExistence type="predicted"/>
<evidence type="ECO:0000259" key="1">
    <source>
        <dbReference type="PROSITE" id="PS50879"/>
    </source>
</evidence>
<dbReference type="EMBL" id="CP133616">
    <property type="protein sequence ID" value="WMV29180.1"/>
    <property type="molecule type" value="Genomic_DNA"/>
</dbReference>
<dbReference type="InterPro" id="IPR036397">
    <property type="entry name" value="RNaseH_sf"/>
</dbReference>
<dbReference type="InterPro" id="IPR044730">
    <property type="entry name" value="RNase_H-like_dom_plant"/>
</dbReference>
<dbReference type="GO" id="GO:0003676">
    <property type="term" value="F:nucleic acid binding"/>
    <property type="evidence" value="ECO:0007669"/>
    <property type="project" value="InterPro"/>
</dbReference>
<protein>
    <recommendedName>
        <fullName evidence="1">RNase H type-1 domain-containing protein</fullName>
    </recommendedName>
</protein>
<dbReference type="PANTHER" id="PTHR47074:SF21">
    <property type="entry name" value="RNASE H TYPE-1 DOMAIN-CONTAINING PROTEIN"/>
    <property type="match status" value="1"/>
</dbReference>
<dbReference type="PANTHER" id="PTHR47074">
    <property type="entry name" value="BNAC02G40300D PROTEIN"/>
    <property type="match status" value="1"/>
</dbReference>
<organism evidence="2 3">
    <name type="scientific">Solanum verrucosum</name>
    <dbReference type="NCBI Taxonomy" id="315347"/>
    <lineage>
        <taxon>Eukaryota</taxon>
        <taxon>Viridiplantae</taxon>
        <taxon>Streptophyta</taxon>
        <taxon>Embryophyta</taxon>
        <taxon>Tracheophyta</taxon>
        <taxon>Spermatophyta</taxon>
        <taxon>Magnoliopsida</taxon>
        <taxon>eudicotyledons</taxon>
        <taxon>Gunneridae</taxon>
        <taxon>Pentapetalae</taxon>
        <taxon>asterids</taxon>
        <taxon>lamiids</taxon>
        <taxon>Solanales</taxon>
        <taxon>Solanaceae</taxon>
        <taxon>Solanoideae</taxon>
        <taxon>Solaneae</taxon>
        <taxon>Solanum</taxon>
    </lineage>
</organism>
<dbReference type="CDD" id="cd06222">
    <property type="entry name" value="RNase_H_like"/>
    <property type="match status" value="1"/>
</dbReference>
<feature type="domain" description="RNase H type-1" evidence="1">
    <location>
        <begin position="142"/>
        <end position="200"/>
    </location>
</feature>
<name>A0AAF0QUW5_SOLVR</name>
<dbReference type="SUPFAM" id="SSF53098">
    <property type="entry name" value="Ribonuclease H-like"/>
    <property type="match status" value="1"/>
</dbReference>
<dbReference type="PROSITE" id="PS50879">
    <property type="entry name" value="RNASE_H_1"/>
    <property type="match status" value="1"/>
</dbReference>
<accession>A0AAF0QUW5</accession>
<evidence type="ECO:0000313" key="2">
    <source>
        <dbReference type="EMBL" id="WMV29180.1"/>
    </source>
</evidence>
<evidence type="ECO:0000313" key="3">
    <source>
        <dbReference type="Proteomes" id="UP001234989"/>
    </source>
</evidence>
<dbReference type="Gene3D" id="3.30.420.10">
    <property type="entry name" value="Ribonuclease H-like superfamily/Ribonuclease H"/>
    <property type="match status" value="1"/>
</dbReference>
<dbReference type="InterPro" id="IPR002156">
    <property type="entry name" value="RNaseH_domain"/>
</dbReference>